<evidence type="ECO:0000256" key="1">
    <source>
        <dbReference type="SAM" id="MobiDB-lite"/>
    </source>
</evidence>
<reference evidence="3" key="2">
    <citation type="submission" date="2015-01" db="EMBL/GenBank/DDBJ databases">
        <title>Evolutionary Origins and Diversification of the Mycorrhizal Mutualists.</title>
        <authorList>
            <consortium name="DOE Joint Genome Institute"/>
            <consortium name="Mycorrhizal Genomics Consortium"/>
            <person name="Kohler A."/>
            <person name="Kuo A."/>
            <person name="Nagy L.G."/>
            <person name="Floudas D."/>
            <person name="Copeland A."/>
            <person name="Barry K.W."/>
            <person name="Cichocki N."/>
            <person name="Veneault-Fourrey C."/>
            <person name="LaButti K."/>
            <person name="Lindquist E.A."/>
            <person name="Lipzen A."/>
            <person name="Lundell T."/>
            <person name="Morin E."/>
            <person name="Murat C."/>
            <person name="Riley R."/>
            <person name="Ohm R."/>
            <person name="Sun H."/>
            <person name="Tunlid A."/>
            <person name="Henrissat B."/>
            <person name="Grigoriev I.V."/>
            <person name="Hibbett D.S."/>
            <person name="Martin F."/>
        </authorList>
    </citation>
    <scope>NUCLEOTIDE SEQUENCE [LARGE SCALE GENOMIC DNA]</scope>
    <source>
        <strain evidence="3">ATCC 200175</strain>
    </source>
</reference>
<dbReference type="OrthoDB" id="2688210at2759"/>
<evidence type="ECO:0000313" key="3">
    <source>
        <dbReference type="Proteomes" id="UP000053647"/>
    </source>
</evidence>
<gene>
    <name evidence="2" type="ORF">PAXINDRAFT_135503</name>
</gene>
<dbReference type="EMBL" id="KN819347">
    <property type="protein sequence ID" value="KIJ13892.1"/>
    <property type="molecule type" value="Genomic_DNA"/>
</dbReference>
<sequence>MNTRLAGLPDFASSDYAEARLQLRNKGVAEDLVVPTLESLWTLNNAQERQRRNETLDPEPKAARESDLSSAEATGLRRRTLSQEQELAKRKKNKNKVVPALGVSVPTEAKIIPSPDALNKLRKGEYTELYHFTNRSLADARLLSTNNDAPGLKRFFVFLLPVKAKESPIKDDDLTWEEFTQAHRRMTTAMQECGWADERIQMLIDFWITIESSDWCHDGSSHSRQALLIYQ</sequence>
<proteinExistence type="predicted"/>
<organism evidence="2 3">
    <name type="scientific">Paxillus involutus ATCC 200175</name>
    <dbReference type="NCBI Taxonomy" id="664439"/>
    <lineage>
        <taxon>Eukaryota</taxon>
        <taxon>Fungi</taxon>
        <taxon>Dikarya</taxon>
        <taxon>Basidiomycota</taxon>
        <taxon>Agaricomycotina</taxon>
        <taxon>Agaricomycetes</taxon>
        <taxon>Agaricomycetidae</taxon>
        <taxon>Boletales</taxon>
        <taxon>Paxilineae</taxon>
        <taxon>Paxillaceae</taxon>
        <taxon>Paxillus</taxon>
    </lineage>
</organism>
<dbReference type="AlphaFoldDB" id="A0A0C9U2U2"/>
<reference evidence="2 3" key="1">
    <citation type="submission" date="2014-06" db="EMBL/GenBank/DDBJ databases">
        <authorList>
            <consortium name="DOE Joint Genome Institute"/>
            <person name="Kuo A."/>
            <person name="Kohler A."/>
            <person name="Nagy L.G."/>
            <person name="Floudas D."/>
            <person name="Copeland A."/>
            <person name="Barry K.W."/>
            <person name="Cichocki N."/>
            <person name="Veneault-Fourrey C."/>
            <person name="LaButti K."/>
            <person name="Lindquist E.A."/>
            <person name="Lipzen A."/>
            <person name="Lundell T."/>
            <person name="Morin E."/>
            <person name="Murat C."/>
            <person name="Sun H."/>
            <person name="Tunlid A."/>
            <person name="Henrissat B."/>
            <person name="Grigoriev I.V."/>
            <person name="Hibbett D.S."/>
            <person name="Martin F."/>
            <person name="Nordberg H.P."/>
            <person name="Cantor M.N."/>
            <person name="Hua S.X."/>
        </authorList>
    </citation>
    <scope>NUCLEOTIDE SEQUENCE [LARGE SCALE GENOMIC DNA]</scope>
    <source>
        <strain evidence="2 3">ATCC 200175</strain>
    </source>
</reference>
<accession>A0A0C9U2U2</accession>
<name>A0A0C9U2U2_PAXIN</name>
<dbReference type="HOGENOM" id="CLU_052398_0_2_1"/>
<feature type="non-terminal residue" evidence="2">
    <location>
        <position position="231"/>
    </location>
</feature>
<feature type="compositionally biased region" description="Basic and acidic residues" evidence="1">
    <location>
        <begin position="48"/>
        <end position="67"/>
    </location>
</feature>
<dbReference type="Proteomes" id="UP000053647">
    <property type="component" value="Unassembled WGS sequence"/>
</dbReference>
<feature type="region of interest" description="Disordered" evidence="1">
    <location>
        <begin position="48"/>
        <end position="93"/>
    </location>
</feature>
<evidence type="ECO:0000313" key="2">
    <source>
        <dbReference type="EMBL" id="KIJ13892.1"/>
    </source>
</evidence>
<keyword evidence="3" id="KW-1185">Reference proteome</keyword>
<protein>
    <submittedName>
        <fullName evidence="2">Unplaced genomic scaffold PAXINscaffold_25, whole genome shotgun sequence</fullName>
    </submittedName>
</protein>